<gene>
    <name evidence="3" type="ORF">LWF01_12395</name>
</gene>
<proteinExistence type="predicted"/>
<dbReference type="RefSeq" id="WP_349637690.1">
    <property type="nucleotide sequence ID" value="NZ_CP090958.1"/>
</dbReference>
<accession>A0ABY8QPS3</accession>
<organism evidence="3 4">
    <name type="scientific">Saxibacter everestensis</name>
    <dbReference type="NCBI Taxonomy" id="2909229"/>
    <lineage>
        <taxon>Bacteria</taxon>
        <taxon>Bacillati</taxon>
        <taxon>Actinomycetota</taxon>
        <taxon>Actinomycetes</taxon>
        <taxon>Micrococcales</taxon>
        <taxon>Brevibacteriaceae</taxon>
        <taxon>Saxibacter</taxon>
    </lineage>
</organism>
<keyword evidence="4" id="KW-1185">Reference proteome</keyword>
<evidence type="ECO:0000259" key="2">
    <source>
        <dbReference type="Pfam" id="PF08044"/>
    </source>
</evidence>
<protein>
    <submittedName>
        <fullName evidence="3">DUF1707 domain-containing protein</fullName>
    </submittedName>
</protein>
<dbReference type="PANTHER" id="PTHR40763:SF4">
    <property type="entry name" value="DUF1707 DOMAIN-CONTAINING PROTEIN"/>
    <property type="match status" value="1"/>
</dbReference>
<feature type="region of interest" description="Disordered" evidence="1">
    <location>
        <begin position="1"/>
        <end position="38"/>
    </location>
</feature>
<evidence type="ECO:0000313" key="3">
    <source>
        <dbReference type="EMBL" id="WGW10908.1"/>
    </source>
</evidence>
<sequence>MSDENPDRSPSESGPDPDRDVTRPPDVSRGIRASDADRERIGDILREAYAAGRLDHEELEERTAALWRCKYVAELGPLVDDLPAVGTGHPSTSPVPVNDRAPAQREASVLREPGGAREQTTIAVLGGDYKVIRPGAGIVRSINVMGGDDIDLLAALAPGESVVIESISVMGGADIIVPEGTRVITETWSFLGGDEVKVHGDGSAGTLVLKGFSMMGGNTVRRAKPKELRQTGRDKG</sequence>
<feature type="domain" description="DUF1707" evidence="2">
    <location>
        <begin position="31"/>
        <end position="83"/>
    </location>
</feature>
<dbReference type="PANTHER" id="PTHR40763">
    <property type="entry name" value="MEMBRANE PROTEIN-RELATED"/>
    <property type="match status" value="1"/>
</dbReference>
<evidence type="ECO:0000313" key="4">
    <source>
        <dbReference type="Proteomes" id="UP001209083"/>
    </source>
</evidence>
<feature type="region of interest" description="Disordered" evidence="1">
    <location>
        <begin position="84"/>
        <end position="114"/>
    </location>
</feature>
<dbReference type="EMBL" id="CP090958">
    <property type="protein sequence ID" value="WGW10908.1"/>
    <property type="molecule type" value="Genomic_DNA"/>
</dbReference>
<name>A0ABY8QPS3_9MICO</name>
<dbReference type="InterPro" id="IPR012551">
    <property type="entry name" value="DUF1707_SHOCT-like"/>
</dbReference>
<dbReference type="Proteomes" id="UP001209083">
    <property type="component" value="Chromosome"/>
</dbReference>
<reference evidence="3 4" key="1">
    <citation type="submission" date="2023-05" db="EMBL/GenBank/DDBJ databases">
        <title>Lithophilousrod everest ZFBP1038 complete genpme.</title>
        <authorList>
            <person name="Tian M."/>
        </authorList>
    </citation>
    <scope>NUCLEOTIDE SEQUENCE [LARGE SCALE GENOMIC DNA]</scope>
    <source>
        <strain evidence="3 4">ZFBP1038</strain>
    </source>
</reference>
<dbReference type="Pfam" id="PF08044">
    <property type="entry name" value="DUF1707"/>
    <property type="match status" value="1"/>
</dbReference>
<feature type="compositionally biased region" description="Basic and acidic residues" evidence="1">
    <location>
        <begin position="1"/>
        <end position="23"/>
    </location>
</feature>
<evidence type="ECO:0000256" key="1">
    <source>
        <dbReference type="SAM" id="MobiDB-lite"/>
    </source>
</evidence>